<feature type="compositionally biased region" description="Low complexity" evidence="1">
    <location>
        <begin position="98"/>
        <end position="107"/>
    </location>
</feature>
<dbReference type="AlphaFoldDB" id="A0AB34IVV7"/>
<evidence type="ECO:0000313" key="3">
    <source>
        <dbReference type="Proteomes" id="UP001515480"/>
    </source>
</evidence>
<proteinExistence type="predicted"/>
<organism evidence="2 3">
    <name type="scientific">Prymnesium parvum</name>
    <name type="common">Toxic golden alga</name>
    <dbReference type="NCBI Taxonomy" id="97485"/>
    <lineage>
        <taxon>Eukaryota</taxon>
        <taxon>Haptista</taxon>
        <taxon>Haptophyta</taxon>
        <taxon>Prymnesiophyceae</taxon>
        <taxon>Prymnesiales</taxon>
        <taxon>Prymnesiaceae</taxon>
        <taxon>Prymnesium</taxon>
    </lineage>
</organism>
<name>A0AB34IVV7_PRYPA</name>
<comment type="caution">
    <text evidence="2">The sequence shown here is derived from an EMBL/GenBank/DDBJ whole genome shotgun (WGS) entry which is preliminary data.</text>
</comment>
<evidence type="ECO:0000313" key="2">
    <source>
        <dbReference type="EMBL" id="KAL1508147.1"/>
    </source>
</evidence>
<evidence type="ECO:0000256" key="1">
    <source>
        <dbReference type="SAM" id="MobiDB-lite"/>
    </source>
</evidence>
<sequence length="117" mass="12437">MAADSSAEEAQGSLLIGGLHAAVRLDAPAEVLAGAWLRARVVLAVSREDARLRAEWRLLLDGVGCRASVSGTNGALLPIAAEMQRTPEPDGVRRLSTPHDTTPLRHLTPPPLRHLTP</sequence>
<gene>
    <name evidence="2" type="ORF">AB1Y20_007734</name>
</gene>
<protein>
    <submittedName>
        <fullName evidence="2">Uncharacterized protein</fullName>
    </submittedName>
</protein>
<feature type="region of interest" description="Disordered" evidence="1">
    <location>
        <begin position="83"/>
        <end position="117"/>
    </location>
</feature>
<reference evidence="2 3" key="1">
    <citation type="journal article" date="2024" name="Science">
        <title>Giant polyketide synthase enzymes in the biosynthesis of giant marine polyether toxins.</title>
        <authorList>
            <person name="Fallon T.R."/>
            <person name="Shende V.V."/>
            <person name="Wierzbicki I.H."/>
            <person name="Pendleton A.L."/>
            <person name="Watervoot N.F."/>
            <person name="Auber R.P."/>
            <person name="Gonzalez D.J."/>
            <person name="Wisecaver J.H."/>
            <person name="Moore B.S."/>
        </authorList>
    </citation>
    <scope>NUCLEOTIDE SEQUENCE [LARGE SCALE GENOMIC DNA]</scope>
    <source>
        <strain evidence="2 3">12B1</strain>
    </source>
</reference>
<dbReference type="EMBL" id="JBGBPQ010000017">
    <property type="protein sequence ID" value="KAL1508147.1"/>
    <property type="molecule type" value="Genomic_DNA"/>
</dbReference>
<keyword evidence="3" id="KW-1185">Reference proteome</keyword>
<dbReference type="Proteomes" id="UP001515480">
    <property type="component" value="Unassembled WGS sequence"/>
</dbReference>
<feature type="compositionally biased region" description="Pro residues" evidence="1">
    <location>
        <begin position="108"/>
        <end position="117"/>
    </location>
</feature>
<accession>A0AB34IVV7</accession>